<gene>
    <name evidence="1" type="ORF">KIPB_011259</name>
</gene>
<dbReference type="InterPro" id="IPR011043">
    <property type="entry name" value="Gal_Oxase/kelch_b-propeller"/>
</dbReference>
<dbReference type="AlphaFoldDB" id="A0A9K3D5E3"/>
<reference evidence="1 2" key="1">
    <citation type="journal article" date="2018" name="PLoS ONE">
        <title>The draft genome of Kipferlia bialata reveals reductive genome evolution in fornicate parasites.</title>
        <authorList>
            <person name="Tanifuji G."/>
            <person name="Takabayashi S."/>
            <person name="Kume K."/>
            <person name="Takagi M."/>
            <person name="Nakayama T."/>
            <person name="Kamikawa R."/>
            <person name="Inagaki Y."/>
            <person name="Hashimoto T."/>
        </authorList>
    </citation>
    <scope>NUCLEOTIDE SEQUENCE [LARGE SCALE GENOMIC DNA]</scope>
    <source>
        <strain evidence="1">NY0173</strain>
    </source>
</reference>
<keyword evidence="2" id="KW-1185">Reference proteome</keyword>
<proteinExistence type="predicted"/>
<dbReference type="EMBL" id="BDIP01004508">
    <property type="protein sequence ID" value="GIQ88907.1"/>
    <property type="molecule type" value="Genomic_DNA"/>
</dbReference>
<dbReference type="Proteomes" id="UP000265618">
    <property type="component" value="Unassembled WGS sequence"/>
</dbReference>
<dbReference type="SUPFAM" id="SSF50965">
    <property type="entry name" value="Galactose oxidase, central domain"/>
    <property type="match status" value="1"/>
</dbReference>
<evidence type="ECO:0000313" key="1">
    <source>
        <dbReference type="EMBL" id="GIQ88907.1"/>
    </source>
</evidence>
<organism evidence="1 2">
    <name type="scientific">Kipferlia bialata</name>
    <dbReference type="NCBI Taxonomy" id="797122"/>
    <lineage>
        <taxon>Eukaryota</taxon>
        <taxon>Metamonada</taxon>
        <taxon>Carpediemonas-like organisms</taxon>
        <taxon>Kipferlia</taxon>
    </lineage>
</organism>
<accession>A0A9K3D5E3</accession>
<comment type="caution">
    <text evidence="1">The sequence shown here is derived from an EMBL/GenBank/DDBJ whole genome shotgun (WGS) entry which is preliminary data.</text>
</comment>
<name>A0A9K3D5E3_9EUKA</name>
<protein>
    <submittedName>
        <fullName evidence="1">Uncharacterized protein</fullName>
    </submittedName>
</protein>
<sequence>MHTLHEDDTLSLEVVDAPMLLPHDHFPAAFCVGGCVYLYTRRELHVLTLDDRKWSNVPIPDIGLWDIHVMFTLGGCCYITGRLNYTNVTCRLDPECVVHRQVGPRRTHKWHIARLWAAMSHGKPSVEEGVVCHPGWVTLPCETPKLEGPVVTVGDAAYAIDKSGVLWCYDKSGWTQLTPDHFPGPSVDRRLGGGMACMAVGRWVLVVQFSRINDAISGPLLAYDTVSGYVSDWERVPYWKWHRIGMFSPSMAICTCMPGEDGCTVAPEPFMQVVDASYVYPHPSLHWAVVSDPVERID</sequence>
<evidence type="ECO:0000313" key="2">
    <source>
        <dbReference type="Proteomes" id="UP000265618"/>
    </source>
</evidence>